<dbReference type="GO" id="GO:0005524">
    <property type="term" value="F:ATP binding"/>
    <property type="evidence" value="ECO:0007669"/>
    <property type="project" value="UniProtKB-KW"/>
</dbReference>
<evidence type="ECO:0000259" key="17">
    <source>
        <dbReference type="Pfam" id="PF00148"/>
    </source>
</evidence>
<evidence type="ECO:0000256" key="4">
    <source>
        <dbReference type="ARBA" id="ARBA00011002"/>
    </source>
</evidence>
<evidence type="ECO:0000256" key="16">
    <source>
        <dbReference type="RuleBase" id="RU004022"/>
    </source>
</evidence>
<protein>
    <recommendedName>
        <fullName evidence="16">Nitrogenase protein alpha chain</fullName>
        <ecNumber evidence="16">1.18.6.1</ecNumber>
    </recommendedName>
</protein>
<comment type="cofactor">
    <cofactor evidence="2">
        <name>[7Fe-Mo-9S-C-homocitryl] cluster</name>
        <dbReference type="ChEBI" id="CHEBI:30409"/>
    </cofactor>
</comment>
<dbReference type="eggNOG" id="arCOG00598">
    <property type="taxonomic scope" value="Archaea"/>
</dbReference>
<dbReference type="RefSeq" id="WP_012106691.1">
    <property type="nucleotide sequence ID" value="NC_009712.1"/>
</dbReference>
<dbReference type="InterPro" id="IPR005972">
    <property type="entry name" value="Nase_Mo-Fe_asu"/>
</dbReference>
<dbReference type="InterPro" id="IPR000510">
    <property type="entry name" value="Nase/OxRdtase_comp1"/>
</dbReference>
<keyword evidence="13 15" id="KW-0535">Nitrogen fixation</keyword>
<evidence type="ECO:0000313" key="19">
    <source>
        <dbReference type="Proteomes" id="UP000002408"/>
    </source>
</evidence>
<evidence type="ECO:0000256" key="15">
    <source>
        <dbReference type="RuleBase" id="RU004021"/>
    </source>
</evidence>
<evidence type="ECO:0000256" key="11">
    <source>
        <dbReference type="ARBA" id="ARBA00023004"/>
    </source>
</evidence>
<dbReference type="PANTHER" id="PTHR43457:SF1">
    <property type="entry name" value="NITROGENASE MOLYBDENUM-IRON PROTEIN ALPHA CHAIN"/>
    <property type="match status" value="1"/>
</dbReference>
<dbReference type="GO" id="GO:0016163">
    <property type="term" value="F:nitrogenase activity"/>
    <property type="evidence" value="ECO:0007669"/>
    <property type="project" value="UniProtKB-UniRule"/>
</dbReference>
<evidence type="ECO:0000313" key="18">
    <source>
        <dbReference type="EMBL" id="ABS55663.1"/>
    </source>
</evidence>
<comment type="subunit">
    <text evidence="5">Tetramer of two alpha and two beta chains. Forms complex with the iron protein (nitrogenase component 2).</text>
</comment>
<keyword evidence="9" id="KW-0067">ATP-binding</keyword>
<dbReference type="STRING" id="456442.Mboo_1145"/>
<evidence type="ECO:0000256" key="13">
    <source>
        <dbReference type="ARBA" id="ARBA00023231"/>
    </source>
</evidence>
<keyword evidence="8" id="KW-0547">Nucleotide-binding</keyword>
<dbReference type="KEGG" id="mbn:Mboo_1145"/>
<dbReference type="PROSITE" id="PS00699">
    <property type="entry name" value="NITROGENASE_1_1"/>
    <property type="match status" value="1"/>
</dbReference>
<dbReference type="SUPFAM" id="SSF53807">
    <property type="entry name" value="Helical backbone' metal receptor"/>
    <property type="match status" value="1"/>
</dbReference>
<dbReference type="NCBIfam" id="TIGR01282">
    <property type="entry name" value="nifD"/>
    <property type="match status" value="1"/>
</dbReference>
<gene>
    <name evidence="18" type="ordered locus">Mboo_1145</name>
</gene>
<sequence>MDGMDTTLEELYTQYPDTVKKNRKKHIVIKSEADVACPQIEANTRTIPGIISQRGCAYAGCKGVVVAPIKDMITITHGPVGCGYYSWGTRRNKARADSTTPKDKIYSQLCFTTDMQEPDIVFGGDKKLARMIDEIVAAFHPRGINICSTCPIGLIGDDIGAVAKAATERHGIQVLAYACEGYKGVSQSAGHHIANNTIMQNVIGKGNERKPGKHVINVLGEYNIGGDGWEQERILKDCGYTVNCVMTGDASYEDIKNLHLADLNLVQCHRSINYIAEMMETKYGTPWLKVNFVGVEATNESLRQMAKCFSDPELEKQTEEVIARETARIEPALEQFRKICRGKKAFAFVGGSRSHHYQHLLKDLGMEVVVAGYEFAHRDDYEGRQVIPTIKSDADSKNIPELHLKADEKLYREGNEYLNLSKEQFEALKKEVPLNYYEGMYPDMKNGDIMIDDCNHYELEELIKKLRPDLIFTGVRDKYIAEKMGIPAKQMHSYDYAGPYAGYNGAINFANDVAHTLTTPAWKMIVPPWERIEEPDTGKQEGANDA</sequence>
<evidence type="ECO:0000256" key="7">
    <source>
        <dbReference type="ARBA" id="ARBA00022723"/>
    </source>
</evidence>
<evidence type="ECO:0000256" key="14">
    <source>
        <dbReference type="ARBA" id="ARBA00047967"/>
    </source>
</evidence>
<keyword evidence="7 16" id="KW-0479">Metal-binding</keyword>
<keyword evidence="6" id="KW-0500">Molybdenum</keyword>
<dbReference type="GO" id="GO:0016612">
    <property type="term" value="C:molybdenum-iron nitrogenase complex"/>
    <property type="evidence" value="ECO:0007669"/>
    <property type="project" value="UniProtKB-UniRule"/>
</dbReference>
<evidence type="ECO:0000256" key="12">
    <source>
        <dbReference type="ARBA" id="ARBA00023014"/>
    </source>
</evidence>
<dbReference type="Pfam" id="PF00148">
    <property type="entry name" value="Oxidored_nitro"/>
    <property type="match status" value="1"/>
</dbReference>
<comment type="similarity">
    <text evidence="4 15">Belongs to the NifD/NifK/NifE/NifN family.</text>
</comment>
<evidence type="ECO:0000256" key="5">
    <source>
        <dbReference type="ARBA" id="ARBA00011462"/>
    </source>
</evidence>
<dbReference type="GeneID" id="5411592"/>
<evidence type="ECO:0000256" key="2">
    <source>
        <dbReference type="ARBA" id="ARBA00001969"/>
    </source>
</evidence>
<dbReference type="EMBL" id="CP000780">
    <property type="protein sequence ID" value="ABS55663.1"/>
    <property type="molecule type" value="Genomic_DNA"/>
</dbReference>
<dbReference type="Proteomes" id="UP000002408">
    <property type="component" value="Chromosome"/>
</dbReference>
<dbReference type="Gene3D" id="3.40.50.1980">
    <property type="entry name" value="Nitrogenase molybdenum iron protein domain"/>
    <property type="match status" value="1"/>
</dbReference>
<dbReference type="InterPro" id="IPR010143">
    <property type="entry name" value="Nase_comp1_asu"/>
</dbReference>
<dbReference type="EC" id="1.18.6.1" evidence="16"/>
<dbReference type="PANTHER" id="PTHR43457">
    <property type="entry name" value="NITROGENASE MOLYBDENUM-IRON PROTEIN ALPHA CHAIN"/>
    <property type="match status" value="1"/>
</dbReference>
<dbReference type="GO" id="GO:0051536">
    <property type="term" value="F:iron-sulfur cluster binding"/>
    <property type="evidence" value="ECO:0007669"/>
    <property type="project" value="UniProtKB-KW"/>
</dbReference>
<dbReference type="Gene3D" id="3.40.50.12380">
    <property type="entry name" value="Nitrogenase MoFe cofactor biosynthesis protein NifE, C-terminal"/>
    <property type="match status" value="2"/>
</dbReference>
<dbReference type="InterPro" id="IPR000318">
    <property type="entry name" value="Nase_comp1_CS"/>
</dbReference>
<dbReference type="GO" id="GO:0046872">
    <property type="term" value="F:metal ion binding"/>
    <property type="evidence" value="ECO:0007669"/>
    <property type="project" value="UniProtKB-KW"/>
</dbReference>
<keyword evidence="10 16" id="KW-0560">Oxidoreductase</keyword>
<feature type="domain" description="Nitrogenase/oxidoreductase component 1" evidence="17">
    <location>
        <begin position="56"/>
        <end position="517"/>
    </location>
</feature>
<evidence type="ECO:0000256" key="6">
    <source>
        <dbReference type="ARBA" id="ARBA00022505"/>
    </source>
</evidence>
<comment type="cofactor">
    <cofactor evidence="1">
        <name>[8Fe-7S] cluster</name>
        <dbReference type="ChEBI" id="CHEBI:21143"/>
    </cofactor>
</comment>
<proteinExistence type="inferred from homology"/>
<evidence type="ECO:0000256" key="9">
    <source>
        <dbReference type="ARBA" id="ARBA00022840"/>
    </source>
</evidence>
<evidence type="ECO:0000256" key="3">
    <source>
        <dbReference type="ARBA" id="ARBA00002621"/>
    </source>
</evidence>
<dbReference type="NCBIfam" id="TIGR01862">
    <property type="entry name" value="N2-ase-Ialpha"/>
    <property type="match status" value="1"/>
</dbReference>
<keyword evidence="19" id="KW-1185">Reference proteome</keyword>
<evidence type="ECO:0000256" key="10">
    <source>
        <dbReference type="ARBA" id="ARBA00023002"/>
    </source>
</evidence>
<dbReference type="HOGENOM" id="CLU_025876_1_1_2"/>
<keyword evidence="12" id="KW-0411">Iron-sulfur</keyword>
<evidence type="ECO:0000256" key="1">
    <source>
        <dbReference type="ARBA" id="ARBA00001919"/>
    </source>
</evidence>
<name>A7I7F2_METB6</name>
<accession>A7I7F2</accession>
<comment type="function">
    <text evidence="3">This molybdenum-iron protein is part of the nitrogenase complex that catalyzes the key enzymatic reactions in nitrogen fixation.</text>
</comment>
<dbReference type="OrthoDB" id="61861at2157"/>
<organism evidence="18 19">
    <name type="scientific">Methanoregula boonei (strain DSM 21154 / JCM 14090 / 6A8)</name>
    <dbReference type="NCBI Taxonomy" id="456442"/>
    <lineage>
        <taxon>Archaea</taxon>
        <taxon>Methanobacteriati</taxon>
        <taxon>Methanobacteriota</taxon>
        <taxon>Stenosarchaea group</taxon>
        <taxon>Methanomicrobia</taxon>
        <taxon>Methanomicrobiales</taxon>
        <taxon>Methanoregulaceae</taxon>
        <taxon>Methanoregula</taxon>
    </lineage>
</organism>
<reference evidence="19" key="1">
    <citation type="journal article" date="2015" name="Microbiology">
        <title>Genome of Methanoregula boonei 6A8 reveals adaptations to oligotrophic peatland environments.</title>
        <authorList>
            <person name="Braeuer S."/>
            <person name="Cadillo-Quiroz H."/>
            <person name="Kyrpides N."/>
            <person name="Woyke T."/>
            <person name="Goodwin L."/>
            <person name="Detter C."/>
            <person name="Podell S."/>
            <person name="Yavitt J.B."/>
            <person name="Zinder S.H."/>
        </authorList>
    </citation>
    <scope>NUCLEOTIDE SEQUENCE [LARGE SCALE GENOMIC DNA]</scope>
    <source>
        <strain evidence="19">DSM 21154 / JCM 14090 / 6A8</strain>
    </source>
</reference>
<evidence type="ECO:0000256" key="8">
    <source>
        <dbReference type="ARBA" id="ARBA00022741"/>
    </source>
</evidence>
<comment type="catalytic activity">
    <reaction evidence="14 16">
        <text>N2 + 8 reduced [2Fe-2S]-[ferredoxin] + 16 ATP + 16 H2O = H2 + 8 oxidized [2Fe-2S]-[ferredoxin] + 2 NH4(+) + 16 ADP + 16 phosphate + 6 H(+)</text>
        <dbReference type="Rhea" id="RHEA:21448"/>
        <dbReference type="Rhea" id="RHEA-COMP:10000"/>
        <dbReference type="Rhea" id="RHEA-COMP:10001"/>
        <dbReference type="ChEBI" id="CHEBI:15377"/>
        <dbReference type="ChEBI" id="CHEBI:15378"/>
        <dbReference type="ChEBI" id="CHEBI:17997"/>
        <dbReference type="ChEBI" id="CHEBI:18276"/>
        <dbReference type="ChEBI" id="CHEBI:28938"/>
        <dbReference type="ChEBI" id="CHEBI:30616"/>
        <dbReference type="ChEBI" id="CHEBI:33737"/>
        <dbReference type="ChEBI" id="CHEBI:33738"/>
        <dbReference type="ChEBI" id="CHEBI:43474"/>
        <dbReference type="ChEBI" id="CHEBI:456216"/>
        <dbReference type="EC" id="1.18.6.1"/>
    </reaction>
</comment>
<keyword evidence="11 16" id="KW-0408">Iron</keyword>
<dbReference type="AlphaFoldDB" id="A7I7F2"/>
<dbReference type="PROSITE" id="PS00090">
    <property type="entry name" value="NITROGENASE_1_2"/>
    <property type="match status" value="1"/>
</dbReference>